<dbReference type="InterPro" id="IPR033436">
    <property type="entry name" value="MucB/RseB_C"/>
</dbReference>
<dbReference type="CDD" id="cd16327">
    <property type="entry name" value="RseB"/>
    <property type="match status" value="1"/>
</dbReference>
<dbReference type="Pfam" id="PF17188">
    <property type="entry name" value="MucB_RseB_C"/>
    <property type="match status" value="1"/>
</dbReference>
<dbReference type="Gene3D" id="3.30.200.100">
    <property type="entry name" value="MucB/RseB, C-terminal domain"/>
    <property type="match status" value="1"/>
</dbReference>
<dbReference type="InterPro" id="IPR005588">
    <property type="entry name" value="MucB_RseB"/>
</dbReference>
<reference evidence="8 9" key="1">
    <citation type="submission" date="2016-02" db="EMBL/GenBank/DDBJ databases">
        <authorList>
            <person name="Wen L."/>
            <person name="He K."/>
            <person name="Yang H."/>
        </authorList>
    </citation>
    <scope>NUCLEOTIDE SEQUENCE [LARGE SCALE GENOMIC DNA]</scope>
    <source>
        <strain evidence="8">ShG14-8</strain>
    </source>
</reference>
<feature type="signal peptide" evidence="5">
    <location>
        <begin position="1"/>
        <end position="20"/>
    </location>
</feature>
<dbReference type="InterPro" id="IPR033434">
    <property type="entry name" value="MucB/RseB_N"/>
</dbReference>
<evidence type="ECO:0000313" key="9">
    <source>
        <dbReference type="Proteomes" id="UP000070578"/>
    </source>
</evidence>
<accession>A0A139BRP5</accession>
<feature type="domain" description="MucB/RseB C-terminal" evidence="7">
    <location>
        <begin position="223"/>
        <end position="319"/>
    </location>
</feature>
<dbReference type="GO" id="GO:0032885">
    <property type="term" value="P:regulation of polysaccharide biosynthetic process"/>
    <property type="evidence" value="ECO:0007669"/>
    <property type="project" value="TreeGrafter"/>
</dbReference>
<evidence type="ECO:0000259" key="7">
    <source>
        <dbReference type="Pfam" id="PF17188"/>
    </source>
</evidence>
<dbReference type="AlphaFoldDB" id="A0A139BRP5"/>
<dbReference type="InterPro" id="IPR038484">
    <property type="entry name" value="MucB/RseB_C_sf"/>
</dbReference>
<name>A0A139BRP5_9PROT</name>
<evidence type="ECO:0000256" key="5">
    <source>
        <dbReference type="SAM" id="SignalP"/>
    </source>
</evidence>
<protein>
    <submittedName>
        <fullName evidence="8">Sigma E regulatory protein, MucB/RseB</fullName>
    </submittedName>
</protein>
<comment type="subcellular location">
    <subcellularLocation>
        <location evidence="1">Periplasm</location>
    </subcellularLocation>
</comment>
<dbReference type="Gene3D" id="2.50.20.10">
    <property type="entry name" value="Lipoprotein localisation LolA/LolB/LppX"/>
    <property type="match status" value="1"/>
</dbReference>
<feature type="chain" id="PRO_5007483877" evidence="5">
    <location>
        <begin position="21"/>
        <end position="323"/>
    </location>
</feature>
<proteinExistence type="inferred from homology"/>
<dbReference type="Pfam" id="PF03888">
    <property type="entry name" value="MucB_RseB"/>
    <property type="match status" value="1"/>
</dbReference>
<dbReference type="PANTHER" id="PTHR38782">
    <property type="match status" value="1"/>
</dbReference>
<comment type="similarity">
    <text evidence="2">Belongs to the RseB family.</text>
</comment>
<evidence type="ECO:0000256" key="1">
    <source>
        <dbReference type="ARBA" id="ARBA00004418"/>
    </source>
</evidence>
<comment type="caution">
    <text evidence="8">The sequence shown here is derived from an EMBL/GenBank/DDBJ whole genome shotgun (WGS) entry which is preliminary data.</text>
</comment>
<evidence type="ECO:0000313" key="8">
    <source>
        <dbReference type="EMBL" id="KXS31677.1"/>
    </source>
</evidence>
<sequence length="323" mass="35812">MRLCVPLCGLLLAVSANLHAEELPVGFDWLEVAAFAGHQTDYSGVFVYQFGNQVETSSIVHINDADREYEKLESLDGPKRELIRHDGQVWSYDHDKLVQLDSRQGSNQFPSLLPEQLSALKANYQAKLLGVERVAGYNAQVILFQPKDNLRYTHKLWIHTDTGLLLKAAVLGERNRIVEQYAFTQLQLGGKVDRSWGGTCDLADMHGKTLATTPEAAKNYPSTNSGWVADALPAGFNKIMEILRPMPGKHGPVTQIVYSDGLSAISIFIEPDDHDEDDVDGLSSRGAVNLYHKVLDQYLITIVGEVPPHTVMQVADSVRYNGK</sequence>
<dbReference type="GO" id="GO:0045152">
    <property type="term" value="F:antisigma factor binding"/>
    <property type="evidence" value="ECO:0007669"/>
    <property type="project" value="TreeGrafter"/>
</dbReference>
<evidence type="ECO:0000256" key="3">
    <source>
        <dbReference type="ARBA" id="ARBA00022729"/>
    </source>
</evidence>
<evidence type="ECO:0000256" key="4">
    <source>
        <dbReference type="ARBA" id="ARBA00022764"/>
    </source>
</evidence>
<dbReference type="EMBL" id="LSLI01000062">
    <property type="protein sequence ID" value="KXS31677.1"/>
    <property type="molecule type" value="Genomic_DNA"/>
</dbReference>
<organism evidence="8 9">
    <name type="scientific">Candidatus Gallionella acididurans</name>
    <dbReference type="NCBI Taxonomy" id="1796491"/>
    <lineage>
        <taxon>Bacteria</taxon>
        <taxon>Pseudomonadati</taxon>
        <taxon>Pseudomonadota</taxon>
        <taxon>Betaproteobacteria</taxon>
        <taxon>Nitrosomonadales</taxon>
        <taxon>Gallionellaceae</taxon>
        <taxon>Gallionella</taxon>
    </lineage>
</organism>
<reference evidence="8 9" key="2">
    <citation type="submission" date="2016-03" db="EMBL/GenBank/DDBJ databases">
        <title>New uncultured bacterium of the family Gallionellaceae from acid mine drainage: description and reconstruction of genome based on metagenomic analysis of microbial community.</title>
        <authorList>
            <person name="Kadnikov V."/>
            <person name="Ivasenko D."/>
            <person name="Beletsky A."/>
            <person name="Mardanov A."/>
            <person name="Danilova E."/>
            <person name="Pimenov N."/>
            <person name="Karnachuk O."/>
            <person name="Ravin N."/>
        </authorList>
    </citation>
    <scope>NUCLEOTIDE SEQUENCE [LARGE SCALE GENOMIC DNA]</scope>
    <source>
        <strain evidence="8">ShG14-8</strain>
    </source>
</reference>
<dbReference type="PIRSF" id="PIRSF005427">
    <property type="entry name" value="RseB"/>
    <property type="match status" value="1"/>
</dbReference>
<keyword evidence="4" id="KW-0574">Periplasm</keyword>
<evidence type="ECO:0000256" key="2">
    <source>
        <dbReference type="ARBA" id="ARBA00008150"/>
    </source>
</evidence>
<dbReference type="GO" id="GO:0030288">
    <property type="term" value="C:outer membrane-bounded periplasmic space"/>
    <property type="evidence" value="ECO:0007669"/>
    <property type="project" value="TreeGrafter"/>
</dbReference>
<keyword evidence="3 5" id="KW-0732">Signal</keyword>
<feature type="domain" description="MucB/RseB N-terminal" evidence="6">
    <location>
        <begin position="28"/>
        <end position="195"/>
    </location>
</feature>
<dbReference type="Proteomes" id="UP000070578">
    <property type="component" value="Unassembled WGS sequence"/>
</dbReference>
<evidence type="ECO:0000259" key="6">
    <source>
        <dbReference type="Pfam" id="PF03888"/>
    </source>
</evidence>
<gene>
    <name evidence="8" type="ORF">AWT59_2197</name>
</gene>
<dbReference type="PANTHER" id="PTHR38782:SF1">
    <property type="entry name" value="SIGMA-E FACTOR REGULATORY PROTEIN RSEB"/>
    <property type="match status" value="1"/>
</dbReference>